<keyword evidence="2" id="KW-1185">Reference proteome</keyword>
<protein>
    <submittedName>
        <fullName evidence="1">Uncharacterized protein</fullName>
    </submittedName>
</protein>
<proteinExistence type="predicted"/>
<sequence length="72" mass="8557">MEPTQCLLSHARWVPPFWNCGGGSVSLDAKRFIWDHCISKNYEQSHAPYVKKFIKKLLLEIEPEREQRKTQR</sequence>
<evidence type="ECO:0000313" key="1">
    <source>
        <dbReference type="EMBL" id="KAI4372257.1"/>
    </source>
</evidence>
<gene>
    <name evidence="1" type="ORF">MLD38_010510</name>
</gene>
<name>A0ACB9R1C7_9MYRT</name>
<reference evidence="2" key="1">
    <citation type="journal article" date="2023" name="Front. Plant Sci.">
        <title>Chromosomal-level genome assembly of Melastoma candidum provides insights into trichome evolution.</title>
        <authorList>
            <person name="Zhong Y."/>
            <person name="Wu W."/>
            <person name="Sun C."/>
            <person name="Zou P."/>
            <person name="Liu Y."/>
            <person name="Dai S."/>
            <person name="Zhou R."/>
        </authorList>
    </citation>
    <scope>NUCLEOTIDE SEQUENCE [LARGE SCALE GENOMIC DNA]</scope>
</reference>
<evidence type="ECO:0000313" key="2">
    <source>
        <dbReference type="Proteomes" id="UP001057402"/>
    </source>
</evidence>
<dbReference type="Proteomes" id="UP001057402">
    <property type="component" value="Chromosome 4"/>
</dbReference>
<comment type="caution">
    <text evidence="1">The sequence shown here is derived from an EMBL/GenBank/DDBJ whole genome shotgun (WGS) entry which is preliminary data.</text>
</comment>
<dbReference type="EMBL" id="CM042883">
    <property type="protein sequence ID" value="KAI4372257.1"/>
    <property type="molecule type" value="Genomic_DNA"/>
</dbReference>
<organism evidence="1 2">
    <name type="scientific">Melastoma candidum</name>
    <dbReference type="NCBI Taxonomy" id="119954"/>
    <lineage>
        <taxon>Eukaryota</taxon>
        <taxon>Viridiplantae</taxon>
        <taxon>Streptophyta</taxon>
        <taxon>Embryophyta</taxon>
        <taxon>Tracheophyta</taxon>
        <taxon>Spermatophyta</taxon>
        <taxon>Magnoliopsida</taxon>
        <taxon>eudicotyledons</taxon>
        <taxon>Gunneridae</taxon>
        <taxon>Pentapetalae</taxon>
        <taxon>rosids</taxon>
        <taxon>malvids</taxon>
        <taxon>Myrtales</taxon>
        <taxon>Melastomataceae</taxon>
        <taxon>Melastomatoideae</taxon>
        <taxon>Melastomateae</taxon>
        <taxon>Melastoma</taxon>
    </lineage>
</organism>
<accession>A0ACB9R1C7</accession>